<dbReference type="Pfam" id="PF25516">
    <property type="entry name" value="PTPase"/>
    <property type="match status" value="1"/>
</dbReference>
<dbReference type="SUPFAM" id="SSF82708">
    <property type="entry name" value="R3H domain"/>
    <property type="match status" value="1"/>
</dbReference>
<dbReference type="PANTHER" id="PTHR20953:SF3">
    <property type="entry name" value="P-LOOP CONTAINING NUCLEOSIDE TRIPHOSPHATE HYDROLASES SUPERFAMILY PROTEIN"/>
    <property type="match status" value="1"/>
</dbReference>
<dbReference type="SUPFAM" id="SSF52540">
    <property type="entry name" value="P-loop containing nucleoside triphosphate hydrolases"/>
    <property type="match status" value="1"/>
</dbReference>
<dbReference type="RefSeq" id="WP_085212284.1">
    <property type="nucleotide sequence ID" value="NZ_FXAM01000001.1"/>
</dbReference>
<dbReference type="PROSITE" id="PS51061">
    <property type="entry name" value="R3H"/>
    <property type="match status" value="1"/>
</dbReference>
<dbReference type="Gene3D" id="3.30.1370.50">
    <property type="entry name" value="R3H-like domain"/>
    <property type="match status" value="1"/>
</dbReference>
<dbReference type="AlphaFoldDB" id="A0A1Y6CWP4"/>
<name>A0A1Y6CWP4_9GAMM</name>
<dbReference type="Gene3D" id="3.40.50.300">
    <property type="entry name" value="P-loop containing nucleotide triphosphate hydrolases"/>
    <property type="match status" value="1"/>
</dbReference>
<dbReference type="OrthoDB" id="9768243at2"/>
<dbReference type="EMBL" id="FXAM01000001">
    <property type="protein sequence ID" value="SMF94686.1"/>
    <property type="molecule type" value="Genomic_DNA"/>
</dbReference>
<dbReference type="InterPro" id="IPR003593">
    <property type="entry name" value="AAA+_ATPase"/>
</dbReference>
<evidence type="ECO:0000256" key="2">
    <source>
        <dbReference type="ARBA" id="ARBA00022840"/>
    </source>
</evidence>
<dbReference type="InterPro" id="IPR058670">
    <property type="entry name" value="PTPase_dom"/>
</dbReference>
<dbReference type="STRING" id="1760988.SAMN02949497_2013"/>
<dbReference type="CDD" id="cd00009">
    <property type="entry name" value="AAA"/>
    <property type="match status" value="1"/>
</dbReference>
<sequence length="505" mass="54820">MNSHSATDDLHLLTRLLPSHIKAALARQEPAELLEIILDLGRPPQARYLHAAIDLSEHPVNREDLGAVVRAVGEFGADNRAGIESTLHRVSAIRNRRGDVIGLTLRVGRAVSGTIDLIRDLIESGKSTLLLGRPGVGKTTKLREVARVLADDFGKRVVIVDTSNEIAGDGDIPHPAVGGARRMMVASPDRQHAVMIEAVENHMPEVIVVDEIGTLDEAMAARTIAERGVQLIGTAHGNTLDNLVGNPTLSDLVGGVQTVILGDDEARLRGTQKTISERKAAPTFDAVVEIVSRREVIAHPDAARAVDNLLRGHPARGVRRGLSEPDEADGDSAADPSPADTGPEPRVFPAQGDRPVRVYAYALSRDLVDRAIRDLRIQARTVKFPDQADLVLTLRAREDDPKLSRLVDRSQVGVHGVKKNTTAQLRSLLASLFNIVHGQDQAEVDDMVRETEQAVREVKAGGVKAELDPRPSTLRRLQHRIVTRHGLVAESVGVEPERRLVIYPV</sequence>
<accession>A0A1Y6CWP4</accession>
<organism evidence="5 6">
    <name type="scientific">Methylomagnum ishizawai</name>
    <dbReference type="NCBI Taxonomy" id="1760988"/>
    <lineage>
        <taxon>Bacteria</taxon>
        <taxon>Pseudomonadati</taxon>
        <taxon>Pseudomonadota</taxon>
        <taxon>Gammaproteobacteria</taxon>
        <taxon>Methylococcales</taxon>
        <taxon>Methylococcaceae</taxon>
        <taxon>Methylomagnum</taxon>
    </lineage>
</organism>
<dbReference type="SMART" id="SM00393">
    <property type="entry name" value="R3H"/>
    <property type="match status" value="1"/>
</dbReference>
<dbReference type="Proteomes" id="UP000192923">
    <property type="component" value="Unassembled WGS sequence"/>
</dbReference>
<dbReference type="GO" id="GO:0005524">
    <property type="term" value="F:ATP binding"/>
    <property type="evidence" value="ECO:0007669"/>
    <property type="project" value="UniProtKB-KW"/>
</dbReference>
<gene>
    <name evidence="5" type="ORF">SAMN02949497_2013</name>
</gene>
<dbReference type="InterPro" id="IPR036867">
    <property type="entry name" value="R3H_dom_sf"/>
</dbReference>
<dbReference type="SMART" id="SM00382">
    <property type="entry name" value="AAA"/>
    <property type="match status" value="1"/>
</dbReference>
<feature type="region of interest" description="Disordered" evidence="3">
    <location>
        <begin position="316"/>
        <end position="351"/>
    </location>
</feature>
<protein>
    <submittedName>
        <fullName evidence="5">Stage III sporulation protein SpoIIIAA</fullName>
    </submittedName>
</protein>
<feature type="domain" description="R3H" evidence="4">
    <location>
        <begin position="441"/>
        <end position="505"/>
    </location>
</feature>
<reference evidence="5 6" key="1">
    <citation type="submission" date="2016-12" db="EMBL/GenBank/DDBJ databases">
        <authorList>
            <person name="Song W.-J."/>
            <person name="Kurnit D.M."/>
        </authorList>
    </citation>
    <scope>NUCLEOTIDE SEQUENCE [LARGE SCALE GENOMIC DNA]</scope>
    <source>
        <strain evidence="5 6">175</strain>
    </source>
</reference>
<evidence type="ECO:0000259" key="4">
    <source>
        <dbReference type="PROSITE" id="PS51061"/>
    </source>
</evidence>
<evidence type="ECO:0000313" key="6">
    <source>
        <dbReference type="Proteomes" id="UP000192923"/>
    </source>
</evidence>
<dbReference type="InterPro" id="IPR045735">
    <property type="entry name" value="Spore_III_AA_AAA+_ATPase"/>
</dbReference>
<proteinExistence type="predicted"/>
<dbReference type="InterPro" id="IPR001374">
    <property type="entry name" value="R3H_dom"/>
</dbReference>
<feature type="compositionally biased region" description="Low complexity" evidence="3">
    <location>
        <begin position="333"/>
        <end position="342"/>
    </location>
</feature>
<evidence type="ECO:0000256" key="1">
    <source>
        <dbReference type="ARBA" id="ARBA00022741"/>
    </source>
</evidence>
<dbReference type="Pfam" id="PF01424">
    <property type="entry name" value="R3H"/>
    <property type="match status" value="1"/>
</dbReference>
<keyword evidence="1" id="KW-0547">Nucleotide-binding</keyword>
<keyword evidence="6" id="KW-1185">Reference proteome</keyword>
<evidence type="ECO:0000313" key="5">
    <source>
        <dbReference type="EMBL" id="SMF94686.1"/>
    </source>
</evidence>
<dbReference type="Pfam" id="PF19568">
    <property type="entry name" value="Spore_III_AA"/>
    <property type="match status" value="1"/>
</dbReference>
<dbReference type="GO" id="GO:0003676">
    <property type="term" value="F:nucleic acid binding"/>
    <property type="evidence" value="ECO:0007669"/>
    <property type="project" value="UniProtKB-UniRule"/>
</dbReference>
<evidence type="ECO:0000256" key="3">
    <source>
        <dbReference type="SAM" id="MobiDB-lite"/>
    </source>
</evidence>
<keyword evidence="2" id="KW-0067">ATP-binding</keyword>
<dbReference type="InterPro" id="IPR027417">
    <property type="entry name" value="P-loop_NTPase"/>
</dbReference>
<dbReference type="PANTHER" id="PTHR20953">
    <property type="entry name" value="KINASE-RELATED"/>
    <property type="match status" value="1"/>
</dbReference>